<evidence type="ECO:0000259" key="10">
    <source>
        <dbReference type="PROSITE" id="PS51198"/>
    </source>
</evidence>
<evidence type="ECO:0000256" key="2">
    <source>
        <dbReference type="ARBA" id="ARBA00022801"/>
    </source>
</evidence>
<dbReference type="AlphaFoldDB" id="A0A7X0BZ27"/>
<keyword evidence="2 9" id="KW-0378">Hydrolase</keyword>
<name>A0A7X0BZ27_9ACTN</name>
<keyword evidence="1 9" id="KW-0547">Nucleotide-binding</keyword>
<evidence type="ECO:0000256" key="7">
    <source>
        <dbReference type="ARBA" id="ARBA00034808"/>
    </source>
</evidence>
<evidence type="ECO:0000256" key="5">
    <source>
        <dbReference type="ARBA" id="ARBA00023235"/>
    </source>
</evidence>
<dbReference type="GO" id="GO:0005524">
    <property type="term" value="F:ATP binding"/>
    <property type="evidence" value="ECO:0007669"/>
    <property type="project" value="UniProtKB-UniRule"/>
</dbReference>
<keyword evidence="5" id="KW-0413">Isomerase</keyword>
<keyword evidence="4 9" id="KW-0067">ATP-binding</keyword>
<sequence length="687" mass="75909">MARLAIDSSFLWEFGKLNPDVQERVQEVFAKFQAGGAGINLEKIHNAKDKRFRSIRIDQGYRGIVLTPEQGDLYLLLKVDQHDAAYRWAERHKVSVNSTAGVVEIIDVVGVKEATARNTASGGPDRLFDHVSDAQLRTLGIDEQTLAFARSVTDQLEVEKARRTLGEAQYDVLIGLAMGMTPEEVWNEVAQSAPVDTDDMVAATERTSRRLVLVTGPDELMDVFSQPFALWRVYLHPSQLRVAHARYSGAARVSGGPGTGKTVVALHRARHLARRVKREGAVLLTTFTKTLAASLDDGLRALVSEPDLLECVDVRHIDQVAHQIVARKHGRLSVLNQAEEVARWTKASSAHEPAFLAAEWRQVILAQGITTLLEYQGARRKGRGVRLSSAAREIVWEAFEAFSSGLRKDGVWTHETICVEATRLLTEADRQPYEHVIVDEAQDLSPWQWRFLRAVVPAGPDDLFIAGDTHQRIYDNRVSLRQVGVDVTGRSTRLKINYRTTAEILAWSVGLLRGQAIDDMNEDLESLTGCRSDVHGNQPRLEGFASRQDELAFVTAQVQQWLDDGVEPEQVGIAMRARAPIGEVVNSLAEHGIPAASLASQAAHEGKVLVGTMHRMKGLEFRCMVVTGVSDNSVPAPSAVTPESVDKAAHALDMQRERCVLFVACTRAREELLVTWTGVRSPLLPVS</sequence>
<dbReference type="PANTHER" id="PTHR11070">
    <property type="entry name" value="UVRD / RECB / PCRA DNA HELICASE FAMILY MEMBER"/>
    <property type="match status" value="1"/>
</dbReference>
<dbReference type="Proteomes" id="UP000583800">
    <property type="component" value="Unassembled WGS sequence"/>
</dbReference>
<comment type="catalytic activity">
    <reaction evidence="6">
        <text>Couples ATP hydrolysis with the unwinding of duplex DNA by translocating in the 3'-5' direction.</text>
        <dbReference type="EC" id="5.6.2.4"/>
    </reaction>
</comment>
<dbReference type="InterPro" id="IPR014017">
    <property type="entry name" value="DNA_helicase_UvrD-like_C"/>
</dbReference>
<dbReference type="GO" id="GO:0003677">
    <property type="term" value="F:DNA binding"/>
    <property type="evidence" value="ECO:0007669"/>
    <property type="project" value="InterPro"/>
</dbReference>
<keyword evidence="3 9" id="KW-0347">Helicase</keyword>
<dbReference type="Pfam" id="PF00580">
    <property type="entry name" value="UvrD-helicase"/>
    <property type="match status" value="1"/>
</dbReference>
<evidence type="ECO:0000313" key="12">
    <source>
        <dbReference type="Proteomes" id="UP000583800"/>
    </source>
</evidence>
<dbReference type="GO" id="GO:0043138">
    <property type="term" value="F:3'-5' DNA helicase activity"/>
    <property type="evidence" value="ECO:0007669"/>
    <property type="project" value="UniProtKB-EC"/>
</dbReference>
<evidence type="ECO:0000256" key="4">
    <source>
        <dbReference type="ARBA" id="ARBA00022840"/>
    </source>
</evidence>
<evidence type="ECO:0000256" key="6">
    <source>
        <dbReference type="ARBA" id="ARBA00034617"/>
    </source>
</evidence>
<feature type="domain" description="UvrD-like helicase ATP-binding" evidence="10">
    <location>
        <begin position="234"/>
        <end position="501"/>
    </location>
</feature>
<dbReference type="Pfam" id="PF13361">
    <property type="entry name" value="UvrD_C"/>
    <property type="match status" value="1"/>
</dbReference>
<dbReference type="InterPro" id="IPR027417">
    <property type="entry name" value="P-loop_NTPase"/>
</dbReference>
<proteinExistence type="predicted"/>
<dbReference type="Gene3D" id="3.40.50.300">
    <property type="entry name" value="P-loop containing nucleotide triphosphate hydrolases"/>
    <property type="match status" value="2"/>
</dbReference>
<feature type="binding site" evidence="9">
    <location>
        <begin position="255"/>
        <end position="262"/>
    </location>
    <ligand>
        <name>ATP</name>
        <dbReference type="ChEBI" id="CHEBI:30616"/>
    </ligand>
</feature>
<evidence type="ECO:0000313" key="11">
    <source>
        <dbReference type="EMBL" id="MBB6345233.1"/>
    </source>
</evidence>
<dbReference type="PROSITE" id="PS51198">
    <property type="entry name" value="UVRD_HELICASE_ATP_BIND"/>
    <property type="match status" value="1"/>
</dbReference>
<protein>
    <recommendedName>
        <fullName evidence="7">DNA 3'-5' helicase</fullName>
        <ecNumber evidence="7">5.6.2.4</ecNumber>
    </recommendedName>
</protein>
<dbReference type="EMBL" id="JACHJB010000001">
    <property type="protein sequence ID" value="MBB6345233.1"/>
    <property type="molecule type" value="Genomic_DNA"/>
</dbReference>
<accession>A0A7X0BZ27</accession>
<reference evidence="11 12" key="1">
    <citation type="submission" date="2020-08" db="EMBL/GenBank/DDBJ databases">
        <title>Sequencing the genomes of 1000 actinobacteria strains.</title>
        <authorList>
            <person name="Klenk H.-P."/>
        </authorList>
    </citation>
    <scope>NUCLEOTIDE SEQUENCE [LARGE SCALE GENOMIC DNA]</scope>
    <source>
        <strain evidence="11 12">DSM 45913</strain>
    </source>
</reference>
<dbReference type="EC" id="5.6.2.4" evidence="7"/>
<organism evidence="11 12">
    <name type="scientific">Nonomuraea muscovyensis</name>
    <dbReference type="NCBI Taxonomy" id="1124761"/>
    <lineage>
        <taxon>Bacteria</taxon>
        <taxon>Bacillati</taxon>
        <taxon>Actinomycetota</taxon>
        <taxon>Actinomycetes</taxon>
        <taxon>Streptosporangiales</taxon>
        <taxon>Streptosporangiaceae</taxon>
        <taxon>Nonomuraea</taxon>
    </lineage>
</organism>
<comment type="caution">
    <text evidence="11">The sequence shown here is derived from an EMBL/GenBank/DDBJ whole genome shotgun (WGS) entry which is preliminary data.</text>
</comment>
<evidence type="ECO:0000256" key="9">
    <source>
        <dbReference type="PROSITE-ProRule" id="PRU00560"/>
    </source>
</evidence>
<dbReference type="RefSeq" id="WP_185083219.1">
    <property type="nucleotide sequence ID" value="NZ_JACHJB010000001.1"/>
</dbReference>
<evidence type="ECO:0000256" key="3">
    <source>
        <dbReference type="ARBA" id="ARBA00022806"/>
    </source>
</evidence>
<dbReference type="GO" id="GO:0016787">
    <property type="term" value="F:hydrolase activity"/>
    <property type="evidence" value="ECO:0007669"/>
    <property type="project" value="UniProtKB-UniRule"/>
</dbReference>
<evidence type="ECO:0000256" key="1">
    <source>
        <dbReference type="ARBA" id="ARBA00022741"/>
    </source>
</evidence>
<dbReference type="InterPro" id="IPR000212">
    <property type="entry name" value="DNA_helicase_UvrD/REP"/>
</dbReference>
<dbReference type="SUPFAM" id="SSF52540">
    <property type="entry name" value="P-loop containing nucleoside triphosphate hydrolases"/>
    <property type="match status" value="1"/>
</dbReference>
<gene>
    <name evidence="11" type="ORF">FHU36_001742</name>
</gene>
<dbReference type="InterPro" id="IPR014016">
    <property type="entry name" value="UvrD-like_ATP-bd"/>
</dbReference>
<dbReference type="GO" id="GO:0000725">
    <property type="term" value="P:recombinational repair"/>
    <property type="evidence" value="ECO:0007669"/>
    <property type="project" value="TreeGrafter"/>
</dbReference>
<dbReference type="PANTHER" id="PTHR11070:SF45">
    <property type="entry name" value="DNA 3'-5' HELICASE"/>
    <property type="match status" value="1"/>
</dbReference>
<evidence type="ECO:0000256" key="8">
    <source>
        <dbReference type="ARBA" id="ARBA00048988"/>
    </source>
</evidence>
<comment type="catalytic activity">
    <reaction evidence="8">
        <text>ATP + H2O = ADP + phosphate + H(+)</text>
        <dbReference type="Rhea" id="RHEA:13065"/>
        <dbReference type="ChEBI" id="CHEBI:15377"/>
        <dbReference type="ChEBI" id="CHEBI:15378"/>
        <dbReference type="ChEBI" id="CHEBI:30616"/>
        <dbReference type="ChEBI" id="CHEBI:43474"/>
        <dbReference type="ChEBI" id="CHEBI:456216"/>
        <dbReference type="EC" id="5.6.2.4"/>
    </reaction>
</comment>
<keyword evidence="12" id="KW-1185">Reference proteome</keyword>